<keyword evidence="4" id="KW-1185">Reference proteome</keyword>
<name>A0AAD1XW38_EUPCR</name>
<comment type="caution">
    <text evidence="3">The sequence shown here is derived from an EMBL/GenBank/DDBJ whole genome shotgun (WGS) entry which is preliminary data.</text>
</comment>
<proteinExistence type="predicted"/>
<feature type="compositionally biased region" description="Acidic residues" evidence="2">
    <location>
        <begin position="184"/>
        <end position="193"/>
    </location>
</feature>
<protein>
    <submittedName>
        <fullName evidence="3">Uncharacterized protein</fullName>
    </submittedName>
</protein>
<dbReference type="AlphaFoldDB" id="A0AAD1XW38"/>
<evidence type="ECO:0000256" key="1">
    <source>
        <dbReference type="ARBA" id="ARBA00022737"/>
    </source>
</evidence>
<dbReference type="PANTHER" id="PTHR43215">
    <property type="entry name" value="RADIAL SPOKE HEAD 1 HOMOLOG"/>
    <property type="match status" value="1"/>
</dbReference>
<keyword evidence="1" id="KW-0677">Repeat</keyword>
<dbReference type="PANTHER" id="PTHR43215:SF14">
    <property type="entry name" value="RADIAL SPOKE HEAD 1 HOMOLOG"/>
    <property type="match status" value="1"/>
</dbReference>
<evidence type="ECO:0000313" key="3">
    <source>
        <dbReference type="EMBL" id="CAI2380037.1"/>
    </source>
</evidence>
<dbReference type="Proteomes" id="UP001295684">
    <property type="component" value="Unassembled WGS sequence"/>
</dbReference>
<accession>A0AAD1XW38</accession>
<evidence type="ECO:0000313" key="4">
    <source>
        <dbReference type="Proteomes" id="UP001295684"/>
    </source>
</evidence>
<reference evidence="3" key="1">
    <citation type="submission" date="2023-07" db="EMBL/GenBank/DDBJ databases">
        <authorList>
            <consortium name="AG Swart"/>
            <person name="Singh M."/>
            <person name="Singh A."/>
            <person name="Seah K."/>
            <person name="Emmerich C."/>
        </authorList>
    </citation>
    <scope>NUCLEOTIDE SEQUENCE</scope>
    <source>
        <strain evidence="3">DP1</strain>
    </source>
</reference>
<dbReference type="EMBL" id="CAMPGE010021942">
    <property type="protein sequence ID" value="CAI2380037.1"/>
    <property type="molecule type" value="Genomic_DNA"/>
</dbReference>
<evidence type="ECO:0000256" key="2">
    <source>
        <dbReference type="SAM" id="MobiDB-lite"/>
    </source>
</evidence>
<organism evidence="3 4">
    <name type="scientific">Euplotes crassus</name>
    <dbReference type="NCBI Taxonomy" id="5936"/>
    <lineage>
        <taxon>Eukaryota</taxon>
        <taxon>Sar</taxon>
        <taxon>Alveolata</taxon>
        <taxon>Ciliophora</taxon>
        <taxon>Intramacronucleata</taxon>
        <taxon>Spirotrichea</taxon>
        <taxon>Hypotrichia</taxon>
        <taxon>Euplotida</taxon>
        <taxon>Euplotidae</taxon>
        <taxon>Moneuplotes</taxon>
    </lineage>
</organism>
<dbReference type="SMART" id="SM00698">
    <property type="entry name" value="MORN"/>
    <property type="match status" value="5"/>
</dbReference>
<dbReference type="InterPro" id="IPR003409">
    <property type="entry name" value="MORN"/>
</dbReference>
<sequence>MSEEGDKGPEYIFVTEAGETSNSSRDYNGYATATYTNGEIYEGHYTDGIREGDGTYRYLNGNIYTGKWRENRKHGIGKMTYSGKGEYNGFWENGRRHGEGVFKYPNGDTYSGWWRFGVKEGAGTYIFAESGMKMIGDWKEGTIETGKWVYPNGMFYQGGFQNNKPNGDGEWHFPNGNVSKKNDEDDDVEEGEGKDEIALQWQSDTHIAESSEGIGA</sequence>
<dbReference type="SUPFAM" id="SSF82185">
    <property type="entry name" value="Histone H3 K4-specific methyltransferase SET7/9 N-terminal domain"/>
    <property type="match status" value="2"/>
</dbReference>
<dbReference type="Pfam" id="PF02493">
    <property type="entry name" value="MORN"/>
    <property type="match status" value="5"/>
</dbReference>
<feature type="region of interest" description="Disordered" evidence="2">
    <location>
        <begin position="165"/>
        <end position="216"/>
    </location>
</feature>
<dbReference type="Gene3D" id="2.20.110.10">
    <property type="entry name" value="Histone H3 K4-specific methyltransferase SET7/9 N-terminal domain"/>
    <property type="match status" value="3"/>
</dbReference>
<gene>
    <name evidence="3" type="ORF">ECRASSUSDP1_LOCUS21463</name>
</gene>